<sequence>MRILVVDDDRAVRESLRRSLQFNGYQVELAADGQQALDQLAASRPDAMVLDVMMPRLDGLEVARRLRSTGDDLPILVLTARDAVSDRVAGLDAGADDYLPKPFALEELLARLRALLRRASPPEAGPDEHPAALRFADLELDPGTREVRRGERPISLTRTEFALLELLMAHPKQVLTRSRLLEDVWGYDFPTSGNALEVYIGYLRRKTEAEGEPRLIHTVRGVGYVLRETPP</sequence>
<dbReference type="FunFam" id="3.40.50.2300:FF:000001">
    <property type="entry name" value="DNA-binding response regulator PhoB"/>
    <property type="match status" value="1"/>
</dbReference>
<protein>
    <submittedName>
        <fullName evidence="11">Response regulator transcription factor</fullName>
    </submittedName>
</protein>
<evidence type="ECO:0000256" key="4">
    <source>
        <dbReference type="ARBA" id="ARBA00023015"/>
    </source>
</evidence>
<dbReference type="Pfam" id="PF00072">
    <property type="entry name" value="Response_reg"/>
    <property type="match status" value="1"/>
</dbReference>
<dbReference type="GO" id="GO:0000156">
    <property type="term" value="F:phosphorelay response regulator activity"/>
    <property type="evidence" value="ECO:0007669"/>
    <property type="project" value="TreeGrafter"/>
</dbReference>
<dbReference type="PROSITE" id="PS51755">
    <property type="entry name" value="OMPR_PHOB"/>
    <property type="match status" value="1"/>
</dbReference>
<dbReference type="PANTHER" id="PTHR48111">
    <property type="entry name" value="REGULATOR OF RPOS"/>
    <property type="match status" value="1"/>
</dbReference>
<dbReference type="SUPFAM" id="SSF52172">
    <property type="entry name" value="CheY-like"/>
    <property type="match status" value="1"/>
</dbReference>
<evidence type="ECO:0000259" key="10">
    <source>
        <dbReference type="PROSITE" id="PS51755"/>
    </source>
</evidence>
<dbReference type="AlphaFoldDB" id="A0A5M7CB75"/>
<dbReference type="CDD" id="cd17627">
    <property type="entry name" value="REC_OmpR_PrrA-like"/>
    <property type="match status" value="1"/>
</dbReference>
<organism evidence="11 12">
    <name type="scientific">Saccharopolyspora hirsuta</name>
    <dbReference type="NCBI Taxonomy" id="1837"/>
    <lineage>
        <taxon>Bacteria</taxon>
        <taxon>Bacillati</taxon>
        <taxon>Actinomycetota</taxon>
        <taxon>Actinomycetes</taxon>
        <taxon>Pseudonocardiales</taxon>
        <taxon>Pseudonocardiaceae</taxon>
        <taxon>Saccharopolyspora</taxon>
    </lineage>
</organism>
<keyword evidence="12" id="KW-1185">Reference proteome</keyword>
<evidence type="ECO:0000313" key="12">
    <source>
        <dbReference type="Proteomes" id="UP000323946"/>
    </source>
</evidence>
<dbReference type="GO" id="GO:0000976">
    <property type="term" value="F:transcription cis-regulatory region binding"/>
    <property type="evidence" value="ECO:0007669"/>
    <property type="project" value="TreeGrafter"/>
</dbReference>
<evidence type="ECO:0000256" key="5">
    <source>
        <dbReference type="ARBA" id="ARBA00023125"/>
    </source>
</evidence>
<proteinExistence type="predicted"/>
<gene>
    <name evidence="11" type="ORF">F1721_03555</name>
</gene>
<keyword evidence="2 7" id="KW-0597">Phosphoprotein</keyword>
<keyword evidence="4" id="KW-0805">Transcription regulation</keyword>
<dbReference type="Proteomes" id="UP000323946">
    <property type="component" value="Unassembled WGS sequence"/>
</dbReference>
<dbReference type="GO" id="GO:0032993">
    <property type="term" value="C:protein-DNA complex"/>
    <property type="evidence" value="ECO:0007669"/>
    <property type="project" value="TreeGrafter"/>
</dbReference>
<feature type="domain" description="OmpR/PhoB-type" evidence="10">
    <location>
        <begin position="130"/>
        <end position="228"/>
    </location>
</feature>
<dbReference type="RefSeq" id="WP_150065090.1">
    <property type="nucleotide sequence ID" value="NZ_JBEPDJ010000032.1"/>
</dbReference>
<dbReference type="Gene3D" id="1.10.10.10">
    <property type="entry name" value="Winged helix-like DNA-binding domain superfamily/Winged helix DNA-binding domain"/>
    <property type="match status" value="1"/>
</dbReference>
<evidence type="ECO:0000256" key="7">
    <source>
        <dbReference type="PROSITE-ProRule" id="PRU00169"/>
    </source>
</evidence>
<keyword evidence="3" id="KW-0902">Two-component regulatory system</keyword>
<accession>A0A5M7CB75</accession>
<evidence type="ECO:0000256" key="6">
    <source>
        <dbReference type="ARBA" id="ARBA00023163"/>
    </source>
</evidence>
<dbReference type="InterPro" id="IPR036388">
    <property type="entry name" value="WH-like_DNA-bd_sf"/>
</dbReference>
<dbReference type="Gene3D" id="6.10.250.690">
    <property type="match status" value="1"/>
</dbReference>
<dbReference type="InterPro" id="IPR011006">
    <property type="entry name" value="CheY-like_superfamily"/>
</dbReference>
<keyword evidence="5 8" id="KW-0238">DNA-binding</keyword>
<dbReference type="InterPro" id="IPR039420">
    <property type="entry name" value="WalR-like"/>
</dbReference>
<dbReference type="PANTHER" id="PTHR48111:SF22">
    <property type="entry name" value="REGULATOR OF RPOS"/>
    <property type="match status" value="1"/>
</dbReference>
<feature type="DNA-binding region" description="OmpR/PhoB-type" evidence="8">
    <location>
        <begin position="130"/>
        <end position="228"/>
    </location>
</feature>
<evidence type="ECO:0000256" key="8">
    <source>
        <dbReference type="PROSITE-ProRule" id="PRU01091"/>
    </source>
</evidence>
<evidence type="ECO:0000256" key="2">
    <source>
        <dbReference type="ARBA" id="ARBA00022553"/>
    </source>
</evidence>
<reference evidence="11 12" key="1">
    <citation type="submission" date="2019-09" db="EMBL/GenBank/DDBJ databases">
        <title>Draft genome sequence of the thermophilic Saccharopolyspora hirsuta VKM Ac-666T.</title>
        <authorList>
            <person name="Lobastova T.G."/>
            <person name="Fokina V."/>
            <person name="Bragin E.Y."/>
            <person name="Shtratnikova V.Y."/>
            <person name="Starodumova I.P."/>
            <person name="Tarlachkov S.V."/>
            <person name="Donova M.V."/>
        </authorList>
    </citation>
    <scope>NUCLEOTIDE SEQUENCE [LARGE SCALE GENOMIC DNA]</scope>
    <source>
        <strain evidence="11 12">VKM Ac-666</strain>
    </source>
</reference>
<dbReference type="Gene3D" id="3.40.50.2300">
    <property type="match status" value="1"/>
</dbReference>
<comment type="subcellular location">
    <subcellularLocation>
        <location evidence="1">Cytoplasm</location>
    </subcellularLocation>
</comment>
<evidence type="ECO:0000259" key="9">
    <source>
        <dbReference type="PROSITE" id="PS50110"/>
    </source>
</evidence>
<dbReference type="GO" id="GO:0005829">
    <property type="term" value="C:cytosol"/>
    <property type="evidence" value="ECO:0007669"/>
    <property type="project" value="TreeGrafter"/>
</dbReference>
<feature type="domain" description="Response regulatory" evidence="9">
    <location>
        <begin position="2"/>
        <end position="116"/>
    </location>
</feature>
<dbReference type="CDD" id="cd00383">
    <property type="entry name" value="trans_reg_C"/>
    <property type="match status" value="1"/>
</dbReference>
<dbReference type="GO" id="GO:0006355">
    <property type="term" value="P:regulation of DNA-templated transcription"/>
    <property type="evidence" value="ECO:0007669"/>
    <property type="project" value="InterPro"/>
</dbReference>
<evidence type="ECO:0000256" key="3">
    <source>
        <dbReference type="ARBA" id="ARBA00023012"/>
    </source>
</evidence>
<dbReference type="SMR" id="A0A5M7CB75"/>
<dbReference type="FunFam" id="1.10.10.10:FF:000005">
    <property type="entry name" value="Two-component system response regulator"/>
    <property type="match status" value="1"/>
</dbReference>
<keyword evidence="6" id="KW-0804">Transcription</keyword>
<dbReference type="PROSITE" id="PS50110">
    <property type="entry name" value="RESPONSE_REGULATORY"/>
    <property type="match status" value="1"/>
</dbReference>
<comment type="caution">
    <text evidence="11">The sequence shown here is derived from an EMBL/GenBank/DDBJ whole genome shotgun (WGS) entry which is preliminary data.</text>
</comment>
<dbReference type="InterPro" id="IPR001789">
    <property type="entry name" value="Sig_transdc_resp-reg_receiver"/>
</dbReference>
<evidence type="ECO:0000313" key="11">
    <source>
        <dbReference type="EMBL" id="KAA5836924.1"/>
    </source>
</evidence>
<dbReference type="SMART" id="SM00448">
    <property type="entry name" value="REC"/>
    <property type="match status" value="1"/>
</dbReference>
<name>A0A5M7CB75_SACHI</name>
<evidence type="ECO:0000256" key="1">
    <source>
        <dbReference type="ARBA" id="ARBA00004496"/>
    </source>
</evidence>
<dbReference type="EMBL" id="VWPH01000002">
    <property type="protein sequence ID" value="KAA5836924.1"/>
    <property type="molecule type" value="Genomic_DNA"/>
</dbReference>
<dbReference type="OrthoDB" id="9812490at2"/>
<dbReference type="SMART" id="SM00862">
    <property type="entry name" value="Trans_reg_C"/>
    <property type="match status" value="1"/>
</dbReference>
<dbReference type="Pfam" id="PF00486">
    <property type="entry name" value="Trans_reg_C"/>
    <property type="match status" value="1"/>
</dbReference>
<dbReference type="InterPro" id="IPR001867">
    <property type="entry name" value="OmpR/PhoB-type_DNA-bd"/>
</dbReference>
<feature type="modified residue" description="4-aspartylphosphate" evidence="7">
    <location>
        <position position="51"/>
    </location>
</feature>